<dbReference type="PANTHER" id="PTHR37984:SF5">
    <property type="entry name" value="PROTEIN NYNRIN-LIKE"/>
    <property type="match status" value="1"/>
</dbReference>
<dbReference type="Proteomes" id="UP000015105">
    <property type="component" value="Chromosome 5D"/>
</dbReference>
<evidence type="ECO:0000313" key="10">
    <source>
        <dbReference type="EnsemblPlants" id="AET5Gv20024500.1"/>
    </source>
</evidence>
<dbReference type="InterPro" id="IPR043502">
    <property type="entry name" value="DNA/RNA_pol_sf"/>
</dbReference>
<dbReference type="Gramene" id="AET5Gv20024500.1">
    <property type="protein sequence ID" value="AET5Gv20024500.1"/>
    <property type="gene ID" value="AET5Gv20024500"/>
</dbReference>
<dbReference type="GO" id="GO:0003964">
    <property type="term" value="F:RNA-directed DNA polymerase activity"/>
    <property type="evidence" value="ECO:0007669"/>
    <property type="project" value="UniProtKB-KW"/>
</dbReference>
<keyword evidence="3" id="KW-0548">Nucleotidyltransferase</keyword>
<proteinExistence type="predicted"/>
<keyword evidence="8" id="KW-0511">Multifunctional enzyme</keyword>
<evidence type="ECO:0000256" key="1">
    <source>
        <dbReference type="ARBA" id="ARBA00022670"/>
    </source>
</evidence>
<dbReference type="EnsemblPlants" id="AET5Gv20024500.1">
    <property type="protein sequence ID" value="AET5Gv20024500.1"/>
    <property type="gene ID" value="AET5Gv20024500"/>
</dbReference>
<dbReference type="InterPro" id="IPR041577">
    <property type="entry name" value="RT_RNaseH_2"/>
</dbReference>
<reference evidence="11" key="1">
    <citation type="journal article" date="2014" name="Science">
        <title>Ancient hybridizations among the ancestral genomes of bread wheat.</title>
        <authorList>
            <consortium name="International Wheat Genome Sequencing Consortium,"/>
            <person name="Marcussen T."/>
            <person name="Sandve S.R."/>
            <person name="Heier L."/>
            <person name="Spannagl M."/>
            <person name="Pfeifer M."/>
            <person name="Jakobsen K.S."/>
            <person name="Wulff B.B."/>
            <person name="Steuernagel B."/>
            <person name="Mayer K.F."/>
            <person name="Olsen O.A."/>
        </authorList>
    </citation>
    <scope>NUCLEOTIDE SEQUENCE [LARGE SCALE GENOMIC DNA]</scope>
    <source>
        <strain evidence="11">cv. AL8/78</strain>
    </source>
</reference>
<dbReference type="PANTHER" id="PTHR37984">
    <property type="entry name" value="PROTEIN CBG26694"/>
    <property type="match status" value="1"/>
</dbReference>
<evidence type="ECO:0000256" key="3">
    <source>
        <dbReference type="ARBA" id="ARBA00022695"/>
    </source>
</evidence>
<dbReference type="STRING" id="200361.A0A453JGH4"/>
<dbReference type="SUPFAM" id="SSF56672">
    <property type="entry name" value="DNA/RNA polymerases"/>
    <property type="match status" value="1"/>
</dbReference>
<dbReference type="PROSITE" id="PS50878">
    <property type="entry name" value="RT_POL"/>
    <property type="match status" value="1"/>
</dbReference>
<dbReference type="GO" id="GO:0004519">
    <property type="term" value="F:endonuclease activity"/>
    <property type="evidence" value="ECO:0007669"/>
    <property type="project" value="UniProtKB-KW"/>
</dbReference>
<feature type="domain" description="Reverse transcriptase" evidence="9">
    <location>
        <begin position="2"/>
        <end position="181"/>
    </location>
</feature>
<evidence type="ECO:0000256" key="6">
    <source>
        <dbReference type="ARBA" id="ARBA00022801"/>
    </source>
</evidence>
<reference evidence="10" key="4">
    <citation type="submission" date="2019-03" db="UniProtKB">
        <authorList>
            <consortium name="EnsemblPlants"/>
        </authorList>
    </citation>
    <scope>IDENTIFICATION</scope>
</reference>
<evidence type="ECO:0000256" key="5">
    <source>
        <dbReference type="ARBA" id="ARBA00022759"/>
    </source>
</evidence>
<keyword evidence="11" id="KW-1185">Reference proteome</keyword>
<keyword evidence="7" id="KW-0695">RNA-directed DNA polymerase</keyword>
<evidence type="ECO:0000256" key="7">
    <source>
        <dbReference type="ARBA" id="ARBA00022918"/>
    </source>
</evidence>
<keyword evidence="1" id="KW-0645">Protease</keyword>
<keyword evidence="2" id="KW-0808">Transferase</keyword>
<keyword evidence="4" id="KW-0540">Nuclease</keyword>
<protein>
    <recommendedName>
        <fullName evidence="9">Reverse transcriptase domain-containing protein</fullName>
    </recommendedName>
</protein>
<accession>A0A453JGH4</accession>
<dbReference type="InterPro" id="IPR000477">
    <property type="entry name" value="RT_dom"/>
</dbReference>
<dbReference type="CDD" id="cd01647">
    <property type="entry name" value="RT_LTR"/>
    <property type="match status" value="1"/>
</dbReference>
<keyword evidence="5" id="KW-0255">Endonuclease</keyword>
<keyword evidence="6" id="KW-0378">Hydrolase</keyword>
<dbReference type="FunFam" id="3.30.70.270:FF:000020">
    <property type="entry name" value="Transposon Tf2-6 polyprotein-like Protein"/>
    <property type="match status" value="1"/>
</dbReference>
<dbReference type="GO" id="GO:0006508">
    <property type="term" value="P:proteolysis"/>
    <property type="evidence" value="ECO:0007669"/>
    <property type="project" value="UniProtKB-KW"/>
</dbReference>
<reference evidence="10" key="5">
    <citation type="journal article" date="2021" name="G3 (Bethesda)">
        <title>Aegilops tauschii genome assembly Aet v5.0 features greater sequence contiguity and improved annotation.</title>
        <authorList>
            <person name="Wang L."/>
            <person name="Zhu T."/>
            <person name="Rodriguez J.C."/>
            <person name="Deal K.R."/>
            <person name="Dubcovsky J."/>
            <person name="McGuire P.E."/>
            <person name="Lux T."/>
            <person name="Spannagl M."/>
            <person name="Mayer K.F.X."/>
            <person name="Baldrich P."/>
            <person name="Meyers B.C."/>
            <person name="Huo N."/>
            <person name="Gu Y.Q."/>
            <person name="Zhou H."/>
            <person name="Devos K.M."/>
            <person name="Bennetzen J.L."/>
            <person name="Unver T."/>
            <person name="Budak H."/>
            <person name="Gulick P.J."/>
            <person name="Galiba G."/>
            <person name="Kalapos B."/>
            <person name="Nelson D.R."/>
            <person name="Li P."/>
            <person name="You F.M."/>
            <person name="Luo M.C."/>
            <person name="Dvorak J."/>
        </authorList>
    </citation>
    <scope>NUCLEOTIDE SEQUENCE [LARGE SCALE GENOMIC DNA]</scope>
    <source>
        <strain evidence="10">cv. AL8/78</strain>
    </source>
</reference>
<dbReference type="Gene3D" id="3.10.10.10">
    <property type="entry name" value="HIV Type 1 Reverse Transcriptase, subunit A, domain 1"/>
    <property type="match status" value="1"/>
</dbReference>
<evidence type="ECO:0000313" key="11">
    <source>
        <dbReference type="Proteomes" id="UP000015105"/>
    </source>
</evidence>
<dbReference type="Pfam" id="PF17919">
    <property type="entry name" value="RT_RNaseH_2"/>
    <property type="match status" value="1"/>
</dbReference>
<evidence type="ECO:0000259" key="9">
    <source>
        <dbReference type="PROSITE" id="PS50878"/>
    </source>
</evidence>
<dbReference type="GO" id="GO:0008233">
    <property type="term" value="F:peptidase activity"/>
    <property type="evidence" value="ECO:0007669"/>
    <property type="project" value="UniProtKB-KW"/>
</dbReference>
<dbReference type="InterPro" id="IPR050951">
    <property type="entry name" value="Retrovirus_Pol_polyprotein"/>
</dbReference>
<reference evidence="10" key="3">
    <citation type="journal article" date="2017" name="Nature">
        <title>Genome sequence of the progenitor of the wheat D genome Aegilops tauschii.</title>
        <authorList>
            <person name="Luo M.C."/>
            <person name="Gu Y.Q."/>
            <person name="Puiu D."/>
            <person name="Wang H."/>
            <person name="Twardziok S.O."/>
            <person name="Deal K.R."/>
            <person name="Huo N."/>
            <person name="Zhu T."/>
            <person name="Wang L."/>
            <person name="Wang Y."/>
            <person name="McGuire P.E."/>
            <person name="Liu S."/>
            <person name="Long H."/>
            <person name="Ramasamy R.K."/>
            <person name="Rodriguez J.C."/>
            <person name="Van S.L."/>
            <person name="Yuan L."/>
            <person name="Wang Z."/>
            <person name="Xia Z."/>
            <person name="Xiao L."/>
            <person name="Anderson O.D."/>
            <person name="Ouyang S."/>
            <person name="Liang Y."/>
            <person name="Zimin A.V."/>
            <person name="Pertea G."/>
            <person name="Qi P."/>
            <person name="Bennetzen J.L."/>
            <person name="Dai X."/>
            <person name="Dawson M.W."/>
            <person name="Muller H.G."/>
            <person name="Kugler K."/>
            <person name="Rivarola-Duarte L."/>
            <person name="Spannagl M."/>
            <person name="Mayer K.F.X."/>
            <person name="Lu F.H."/>
            <person name="Bevan M.W."/>
            <person name="Leroy P."/>
            <person name="Li P."/>
            <person name="You F.M."/>
            <person name="Sun Q."/>
            <person name="Liu Z."/>
            <person name="Lyons E."/>
            <person name="Wicker T."/>
            <person name="Salzberg S.L."/>
            <person name="Devos K.M."/>
            <person name="Dvorak J."/>
        </authorList>
    </citation>
    <scope>NUCLEOTIDE SEQUENCE [LARGE SCALE GENOMIC DNA]</scope>
    <source>
        <strain evidence="10">cv. AL8/78</strain>
    </source>
</reference>
<dbReference type="InterPro" id="IPR043128">
    <property type="entry name" value="Rev_trsase/Diguanyl_cyclase"/>
</dbReference>
<organism evidence="10 11">
    <name type="scientific">Aegilops tauschii subsp. strangulata</name>
    <name type="common">Goatgrass</name>
    <dbReference type="NCBI Taxonomy" id="200361"/>
    <lineage>
        <taxon>Eukaryota</taxon>
        <taxon>Viridiplantae</taxon>
        <taxon>Streptophyta</taxon>
        <taxon>Embryophyta</taxon>
        <taxon>Tracheophyta</taxon>
        <taxon>Spermatophyta</taxon>
        <taxon>Magnoliopsida</taxon>
        <taxon>Liliopsida</taxon>
        <taxon>Poales</taxon>
        <taxon>Poaceae</taxon>
        <taxon>BOP clade</taxon>
        <taxon>Pooideae</taxon>
        <taxon>Triticodae</taxon>
        <taxon>Triticeae</taxon>
        <taxon>Triticinae</taxon>
        <taxon>Aegilops</taxon>
    </lineage>
</organism>
<evidence type="ECO:0000256" key="8">
    <source>
        <dbReference type="ARBA" id="ARBA00023268"/>
    </source>
</evidence>
<name>A0A453JGH4_AEGTS</name>
<evidence type="ECO:0000256" key="2">
    <source>
        <dbReference type="ARBA" id="ARBA00022679"/>
    </source>
</evidence>
<evidence type="ECO:0000256" key="4">
    <source>
        <dbReference type="ARBA" id="ARBA00022722"/>
    </source>
</evidence>
<dbReference type="AlphaFoldDB" id="A0A453JGH4"/>
<sequence length="304" mass="34608">MLDSGVITHSVSPYAPPLLLVKKKDGTWRFCVDYRRLNDATIKNKFPLPIVDELLNELAGATVFSKLDLRAGYHQIRMRDEDEAKTAFKTHHCHFQFRVMPFGLTNAPATFQCLMNAIFSKYIRKFVIIFLDNIPIFSETMEEHLEHVRTVLELLRQHQLYVKASKCEFATDHIDYLGHVISHEGVATDAEKTQAMVQWPTPTTATELRGFLGLTGYYRKFVRHYDIIAKPLTQLLTKKGFEWFDLLKQAMVTTPVLALPNFDKPFAIKTDACDTGIGAVLTQEGHPVAYFSKALGARNQKLST</sequence>
<dbReference type="Pfam" id="PF00078">
    <property type="entry name" value="RVT_1"/>
    <property type="match status" value="1"/>
</dbReference>
<dbReference type="FunFam" id="3.10.10.10:FF:000007">
    <property type="entry name" value="Retrovirus-related Pol polyprotein from transposon 17.6-like Protein"/>
    <property type="match status" value="1"/>
</dbReference>
<reference evidence="11" key="2">
    <citation type="journal article" date="2017" name="Nat. Plants">
        <title>The Aegilops tauschii genome reveals multiple impacts of transposons.</title>
        <authorList>
            <person name="Zhao G."/>
            <person name="Zou C."/>
            <person name="Li K."/>
            <person name="Wang K."/>
            <person name="Li T."/>
            <person name="Gao L."/>
            <person name="Zhang X."/>
            <person name="Wang H."/>
            <person name="Yang Z."/>
            <person name="Liu X."/>
            <person name="Jiang W."/>
            <person name="Mao L."/>
            <person name="Kong X."/>
            <person name="Jiao Y."/>
            <person name="Jia J."/>
        </authorList>
    </citation>
    <scope>NUCLEOTIDE SEQUENCE [LARGE SCALE GENOMIC DNA]</scope>
    <source>
        <strain evidence="11">cv. AL8/78</strain>
    </source>
</reference>
<dbReference type="Gene3D" id="3.30.70.270">
    <property type="match status" value="2"/>
</dbReference>